<dbReference type="AlphaFoldDB" id="A0A553WCU0"/>
<feature type="domain" description="SnoaL-like" evidence="1">
    <location>
        <begin position="11"/>
        <end position="134"/>
    </location>
</feature>
<dbReference type="InterPro" id="IPR037401">
    <property type="entry name" value="SnoaL-like"/>
</dbReference>
<dbReference type="RefSeq" id="WP_143777680.1">
    <property type="nucleotide sequence ID" value="NZ_VKKU01000002.1"/>
</dbReference>
<dbReference type="OrthoDB" id="8225471at2"/>
<name>A0A553WCU0_9SPHN</name>
<protein>
    <submittedName>
        <fullName evidence="2">Nuclear transport factor 2 family protein</fullName>
    </submittedName>
</protein>
<dbReference type="InterPro" id="IPR032710">
    <property type="entry name" value="NTF2-like_dom_sf"/>
</dbReference>
<gene>
    <name evidence="2" type="ORF">FOM92_15365</name>
</gene>
<dbReference type="Gene3D" id="3.10.450.50">
    <property type="match status" value="1"/>
</dbReference>
<comment type="caution">
    <text evidence="2">The sequence shown here is derived from an EMBL/GenBank/DDBJ whole genome shotgun (WGS) entry which is preliminary data.</text>
</comment>
<organism evidence="2 3">
    <name type="scientific">Sphingorhabdus contaminans</name>
    <dbReference type="NCBI Taxonomy" id="1343899"/>
    <lineage>
        <taxon>Bacteria</taxon>
        <taxon>Pseudomonadati</taxon>
        <taxon>Pseudomonadota</taxon>
        <taxon>Alphaproteobacteria</taxon>
        <taxon>Sphingomonadales</taxon>
        <taxon>Sphingomonadaceae</taxon>
        <taxon>Sphingorhabdus</taxon>
    </lineage>
</organism>
<dbReference type="CDD" id="cd00531">
    <property type="entry name" value="NTF2_like"/>
    <property type="match status" value="1"/>
</dbReference>
<evidence type="ECO:0000313" key="2">
    <source>
        <dbReference type="EMBL" id="TSB02462.1"/>
    </source>
</evidence>
<dbReference type="EMBL" id="VKKU01000002">
    <property type="protein sequence ID" value="TSB02462.1"/>
    <property type="molecule type" value="Genomic_DNA"/>
</dbReference>
<sequence>MPASLEARLRILEDKEAIRDLIAHYGPLVDSGDSDRVAALWTEDGSYSVGGMTDAKGRAAIAGLVESDLHRQLMRAGCAHLLGPVAIELQNDFAIARGHSVVFRHTDAGFEVWRVSANRWELERGEQGWQVRRRVNAPLDGSEAACALLGLS</sequence>
<keyword evidence="3" id="KW-1185">Reference proteome</keyword>
<dbReference type="Proteomes" id="UP000320160">
    <property type="component" value="Unassembled WGS sequence"/>
</dbReference>
<evidence type="ECO:0000313" key="3">
    <source>
        <dbReference type="Proteomes" id="UP000320160"/>
    </source>
</evidence>
<evidence type="ECO:0000259" key="1">
    <source>
        <dbReference type="Pfam" id="PF13577"/>
    </source>
</evidence>
<proteinExistence type="predicted"/>
<dbReference type="Pfam" id="PF13577">
    <property type="entry name" value="SnoaL_4"/>
    <property type="match status" value="1"/>
</dbReference>
<dbReference type="SUPFAM" id="SSF54427">
    <property type="entry name" value="NTF2-like"/>
    <property type="match status" value="1"/>
</dbReference>
<accession>A0A553WCU0</accession>
<reference evidence="2 3" key="1">
    <citation type="submission" date="2019-07" db="EMBL/GenBank/DDBJ databases">
        <authorList>
            <person name="Park M."/>
        </authorList>
    </citation>
    <scope>NUCLEOTIDE SEQUENCE [LARGE SCALE GENOMIC DNA]</scope>
    <source>
        <strain evidence="2 3">KCTC32445</strain>
    </source>
</reference>